<comment type="similarity">
    <text evidence="2 10">Belongs to the ARV1 family.</text>
</comment>
<evidence type="ECO:0000256" key="1">
    <source>
        <dbReference type="ARBA" id="ARBA00004477"/>
    </source>
</evidence>
<dbReference type="GO" id="GO:0005794">
    <property type="term" value="C:Golgi apparatus"/>
    <property type="evidence" value="ECO:0007669"/>
    <property type="project" value="TreeGrafter"/>
</dbReference>
<feature type="transmembrane region" description="Helical" evidence="10">
    <location>
        <begin position="108"/>
        <end position="135"/>
    </location>
</feature>
<keyword evidence="10" id="KW-0746">Sphingolipid metabolism</keyword>
<accession>A0AAW2YM01</accession>
<comment type="subcellular location">
    <subcellularLocation>
        <location evidence="1 10">Endoplasmic reticulum membrane</location>
        <topology evidence="1 10">Multi-pass membrane protein</topology>
    </subcellularLocation>
</comment>
<keyword evidence="3 10" id="KW-0813">Transport</keyword>
<dbReference type="AlphaFoldDB" id="A0AAW2YM01"/>
<keyword evidence="4 10" id="KW-0812">Transmembrane</keyword>
<evidence type="ECO:0000256" key="9">
    <source>
        <dbReference type="ARBA" id="ARBA00023136"/>
    </source>
</evidence>
<proteinExistence type="inferred from homology"/>
<comment type="function">
    <text evidence="10">Mediator of sterol homeostasis involved in sterol uptake, trafficking and distribution into membranes.</text>
</comment>
<keyword evidence="9 10" id="KW-0472">Membrane</keyword>
<feature type="transmembrane region" description="Helical" evidence="10">
    <location>
        <begin position="212"/>
        <end position="231"/>
    </location>
</feature>
<evidence type="ECO:0000313" key="12">
    <source>
        <dbReference type="Proteomes" id="UP001431209"/>
    </source>
</evidence>
<keyword evidence="6 10" id="KW-1133">Transmembrane helix</keyword>
<name>A0AAW2YM01_9EUKA</name>
<dbReference type="GO" id="GO:0005789">
    <property type="term" value="C:endoplasmic reticulum membrane"/>
    <property type="evidence" value="ECO:0007669"/>
    <property type="project" value="UniProtKB-SubCell"/>
</dbReference>
<evidence type="ECO:0000256" key="2">
    <source>
        <dbReference type="ARBA" id="ARBA00009187"/>
    </source>
</evidence>
<dbReference type="GO" id="GO:0032366">
    <property type="term" value="P:intracellular sterol transport"/>
    <property type="evidence" value="ECO:0007669"/>
    <property type="project" value="UniProtKB-UniRule"/>
</dbReference>
<evidence type="ECO:0000256" key="3">
    <source>
        <dbReference type="ARBA" id="ARBA00022448"/>
    </source>
</evidence>
<comment type="function">
    <text evidence="10">Regulates also the sphingolipid metabolism.</text>
</comment>
<dbReference type="Proteomes" id="UP001431209">
    <property type="component" value="Unassembled WGS sequence"/>
</dbReference>
<comment type="caution">
    <text evidence="11">The sequence shown here is derived from an EMBL/GenBank/DDBJ whole genome shotgun (WGS) entry which is preliminary data.</text>
</comment>
<evidence type="ECO:0000256" key="4">
    <source>
        <dbReference type="ARBA" id="ARBA00022692"/>
    </source>
</evidence>
<dbReference type="PANTHER" id="PTHR14467">
    <property type="entry name" value="ARV1"/>
    <property type="match status" value="1"/>
</dbReference>
<gene>
    <name evidence="11" type="ORF">AKO1_010787</name>
</gene>
<keyword evidence="12" id="KW-1185">Reference proteome</keyword>
<dbReference type="GO" id="GO:0032541">
    <property type="term" value="C:cortical endoplasmic reticulum"/>
    <property type="evidence" value="ECO:0007669"/>
    <property type="project" value="TreeGrafter"/>
</dbReference>
<reference evidence="11 12" key="1">
    <citation type="submission" date="2024-03" db="EMBL/GenBank/DDBJ databases">
        <title>The Acrasis kona genome and developmental transcriptomes reveal deep origins of eukaryotic multicellular pathways.</title>
        <authorList>
            <person name="Sheikh S."/>
            <person name="Fu C.-J."/>
            <person name="Brown M.W."/>
            <person name="Baldauf S.L."/>
        </authorList>
    </citation>
    <scope>NUCLEOTIDE SEQUENCE [LARGE SCALE GENOMIC DNA]</scope>
    <source>
        <strain evidence="11 12">ATCC MYA-3509</strain>
    </source>
</reference>
<sequence length="240" mass="26910">MTSESAPSFVCVECNANVPHITFVHFGSIRLHICNKCGRVADKYVEYELVTIMLDLLLHCKQAYSHVLHNLIPHHSAQNTRVELIRMALFSILLDACKKLNFSEHGVLFYRLFFASMMSFLAFIVGTLIASVLVIKLLNGGYVKKAKNINSHFGSYGLITKVGILTSFAQVGYIPMMIWDYPGEIIHTVSLFHFSSNMVGSKVALQCDGYIPALFVVGFGVICRTLCYRFISLYAAPLLW</sequence>
<dbReference type="GO" id="GO:0016125">
    <property type="term" value="P:sterol metabolic process"/>
    <property type="evidence" value="ECO:0007669"/>
    <property type="project" value="UniProtKB-UniRule"/>
</dbReference>
<dbReference type="InterPro" id="IPR007290">
    <property type="entry name" value="Arv1"/>
</dbReference>
<evidence type="ECO:0000256" key="10">
    <source>
        <dbReference type="RuleBase" id="RU368065"/>
    </source>
</evidence>
<dbReference type="GO" id="GO:0006665">
    <property type="term" value="P:sphingolipid metabolic process"/>
    <property type="evidence" value="ECO:0007669"/>
    <property type="project" value="UniProtKB-UniRule"/>
</dbReference>
<dbReference type="Pfam" id="PF04161">
    <property type="entry name" value="Arv1"/>
    <property type="match status" value="1"/>
</dbReference>
<evidence type="ECO:0000256" key="7">
    <source>
        <dbReference type="ARBA" id="ARBA00023055"/>
    </source>
</evidence>
<dbReference type="EMBL" id="JAOPGA020000309">
    <property type="protein sequence ID" value="KAL0478074.1"/>
    <property type="molecule type" value="Genomic_DNA"/>
</dbReference>
<keyword evidence="8 10" id="KW-0443">Lipid metabolism</keyword>
<keyword evidence="7 10" id="KW-0445">Lipid transport</keyword>
<evidence type="ECO:0000256" key="6">
    <source>
        <dbReference type="ARBA" id="ARBA00022989"/>
    </source>
</evidence>
<dbReference type="GO" id="GO:0097036">
    <property type="term" value="P:regulation of plasma membrane sterol distribution"/>
    <property type="evidence" value="ECO:0007669"/>
    <property type="project" value="UniProtKB-UniRule"/>
</dbReference>
<evidence type="ECO:0000256" key="5">
    <source>
        <dbReference type="ARBA" id="ARBA00022824"/>
    </source>
</evidence>
<organism evidence="11 12">
    <name type="scientific">Acrasis kona</name>
    <dbReference type="NCBI Taxonomy" id="1008807"/>
    <lineage>
        <taxon>Eukaryota</taxon>
        <taxon>Discoba</taxon>
        <taxon>Heterolobosea</taxon>
        <taxon>Tetramitia</taxon>
        <taxon>Eutetramitia</taxon>
        <taxon>Acrasidae</taxon>
        <taxon>Acrasis</taxon>
    </lineage>
</organism>
<protein>
    <recommendedName>
        <fullName evidence="10">Protein ARV</fullName>
    </recommendedName>
</protein>
<feature type="transmembrane region" description="Helical" evidence="10">
    <location>
        <begin position="156"/>
        <end position="179"/>
    </location>
</feature>
<evidence type="ECO:0000313" key="11">
    <source>
        <dbReference type="EMBL" id="KAL0478074.1"/>
    </source>
</evidence>
<keyword evidence="5 10" id="KW-0256">Endoplasmic reticulum</keyword>
<evidence type="ECO:0000256" key="8">
    <source>
        <dbReference type="ARBA" id="ARBA00023098"/>
    </source>
</evidence>
<dbReference type="PANTHER" id="PTHR14467:SF0">
    <property type="entry name" value="PROTEIN ARV1"/>
    <property type="match status" value="1"/>
</dbReference>